<dbReference type="RefSeq" id="WP_121697814.1">
    <property type="nucleotide sequence ID" value="NZ_JBCLPP010000001.1"/>
</dbReference>
<evidence type="ECO:0000313" key="3">
    <source>
        <dbReference type="Proteomes" id="UP001565200"/>
    </source>
</evidence>
<name>A0ABV4CRK9_9BACT</name>
<protein>
    <submittedName>
        <fullName evidence="2">tRNA (5-methylaminomethyl-2-thiouridine)(34)-methyltransferase MnmD</fullName>
    </submittedName>
</protein>
<evidence type="ECO:0000259" key="1">
    <source>
        <dbReference type="Pfam" id="PF05430"/>
    </source>
</evidence>
<organism evidence="2 3">
    <name type="scientific">Heminiphilus faecis</name>
    <dbReference type="NCBI Taxonomy" id="2601703"/>
    <lineage>
        <taxon>Bacteria</taxon>
        <taxon>Pseudomonadati</taxon>
        <taxon>Bacteroidota</taxon>
        <taxon>Bacteroidia</taxon>
        <taxon>Bacteroidales</taxon>
        <taxon>Muribaculaceae</taxon>
        <taxon>Heminiphilus</taxon>
    </lineage>
</organism>
<reference evidence="2 3" key="1">
    <citation type="submission" date="2024-03" db="EMBL/GenBank/DDBJ databases">
        <title>Mouse gut bacterial collection (mGBC) of GemPharmatech.</title>
        <authorList>
            <person name="He Y."/>
            <person name="Dong L."/>
            <person name="Wu D."/>
            <person name="Gao X."/>
            <person name="Lin Z."/>
        </authorList>
    </citation>
    <scope>NUCLEOTIDE SEQUENCE [LARGE SCALE GENOMIC DNA]</scope>
    <source>
        <strain evidence="2 3">54-13</strain>
    </source>
</reference>
<keyword evidence="3" id="KW-1185">Reference proteome</keyword>
<dbReference type="SUPFAM" id="SSF53335">
    <property type="entry name" value="S-adenosyl-L-methionine-dependent methyltransferases"/>
    <property type="match status" value="1"/>
</dbReference>
<evidence type="ECO:0000313" key="2">
    <source>
        <dbReference type="EMBL" id="MEY8244022.1"/>
    </source>
</evidence>
<dbReference type="InterPro" id="IPR008471">
    <property type="entry name" value="MnmC-like_methylTransf"/>
</dbReference>
<gene>
    <name evidence="2" type="primary">mnmD</name>
    <name evidence="2" type="ORF">AAK873_00145</name>
</gene>
<sequence>MKPQYVIQTTADGSHTIYLPQLDEHYHSIKGAITESCHIYRDCALRHRAQQGFDRPLRLLEVGFGTGLNAAVSAEYSDIPIHYISFELYPLSPDISQRLGYDRPLIEAVNHAAWDTPVNITDTFILEKRQADFLTADLPCDIDIVYYDAFAPEKQPDLWRMETLRRTVEAMASGGVLTTYCAKGSIRRMLSALGLYVERLPGPPGGKREILRATKIAK</sequence>
<dbReference type="EMBL" id="JBCLPP010000001">
    <property type="protein sequence ID" value="MEY8244022.1"/>
    <property type="molecule type" value="Genomic_DNA"/>
</dbReference>
<feature type="domain" description="MnmC-like methyltransferase" evidence="1">
    <location>
        <begin position="138"/>
        <end position="215"/>
    </location>
</feature>
<dbReference type="Gene3D" id="3.40.50.150">
    <property type="entry name" value="Vaccinia Virus protein VP39"/>
    <property type="match status" value="1"/>
</dbReference>
<dbReference type="Proteomes" id="UP001565200">
    <property type="component" value="Unassembled WGS sequence"/>
</dbReference>
<dbReference type="InterPro" id="IPR029063">
    <property type="entry name" value="SAM-dependent_MTases_sf"/>
</dbReference>
<dbReference type="InterPro" id="IPR047785">
    <property type="entry name" value="tRNA_MNMC2"/>
</dbReference>
<dbReference type="PANTHER" id="PTHR39963">
    <property type="entry name" value="SLL0983 PROTEIN"/>
    <property type="match status" value="1"/>
</dbReference>
<comment type="caution">
    <text evidence="2">The sequence shown here is derived from an EMBL/GenBank/DDBJ whole genome shotgun (WGS) entry which is preliminary data.</text>
</comment>
<dbReference type="PANTHER" id="PTHR39963:SF1">
    <property type="entry name" value="MNMC-LIKE METHYLTRANSFERASE DOMAIN-CONTAINING PROTEIN"/>
    <property type="match status" value="1"/>
</dbReference>
<dbReference type="Pfam" id="PF05430">
    <property type="entry name" value="Methyltransf_30"/>
    <property type="match status" value="1"/>
</dbReference>
<dbReference type="NCBIfam" id="NF033855">
    <property type="entry name" value="tRNA_MNMC2"/>
    <property type="match status" value="1"/>
</dbReference>
<accession>A0ABV4CRK9</accession>
<proteinExistence type="predicted"/>